<feature type="domain" description="NADAR" evidence="3">
    <location>
        <begin position="245"/>
        <end position="368"/>
    </location>
</feature>
<protein>
    <submittedName>
        <fullName evidence="6">NADAR family protein</fullName>
    </submittedName>
</protein>
<evidence type="ECO:0000313" key="6">
    <source>
        <dbReference type="EMBL" id="MFC5923103.1"/>
    </source>
</evidence>
<evidence type="ECO:0000259" key="3">
    <source>
        <dbReference type="Pfam" id="PF08719"/>
    </source>
</evidence>
<evidence type="ECO:0000259" key="5">
    <source>
        <dbReference type="Pfam" id="PF24645"/>
    </source>
</evidence>
<dbReference type="Proteomes" id="UP001596226">
    <property type="component" value="Unassembled WGS sequence"/>
</dbReference>
<evidence type="ECO:0000256" key="1">
    <source>
        <dbReference type="ARBA" id="ARBA00000022"/>
    </source>
</evidence>
<reference evidence="7" key="1">
    <citation type="journal article" date="2019" name="Int. J. Syst. Evol. Microbiol.">
        <title>The Global Catalogue of Microorganisms (GCM) 10K type strain sequencing project: providing services to taxonomists for standard genome sequencing and annotation.</title>
        <authorList>
            <consortium name="The Broad Institute Genomics Platform"/>
            <consortium name="The Broad Institute Genome Sequencing Center for Infectious Disease"/>
            <person name="Wu L."/>
            <person name="Ma J."/>
        </authorList>
    </citation>
    <scope>NUCLEOTIDE SEQUENCE [LARGE SCALE GENOMIC DNA]</scope>
    <source>
        <strain evidence="7">CGMCC 4.7144</strain>
    </source>
</reference>
<dbReference type="InterPro" id="IPR056056">
    <property type="entry name" value="DUF7639"/>
</dbReference>
<sequence length="380" mass="41850">MTRGQRTYRNVDGERVEGTWRPVFTRSMDTYLLTDLKVYADGAIDCGGGELTDLDGLREKLSCGCLATNLPEGARAGAHHLASWRFAEPQTWVDAEMLMGEAADEIDRLNGRPDSVGRCLQAVDDYLADRSEANRLLIRERYLAIPQHLRVYALGDMDRKDFPLRALISDIGAPLHGDPDGRIVKAETHAAAIEYFRERDVDIARWEAQVPADGPEGSLAAPVTIPYAVYPRGWPEERGIEVLQNNYPAPIKVRGRSYPTVTHAYWALSTGDPTWQERIVAAERAYDAMKLAEDAPRHEGWPAARLAVMAELLRAKYTQNGFAGDKLKATGDARLVYASADSAYWAAAGRGRGTNWVGRLLEVVRSELAAAELGLAAGQG</sequence>
<dbReference type="CDD" id="cd15457">
    <property type="entry name" value="NADAR"/>
    <property type="match status" value="1"/>
</dbReference>
<dbReference type="Gene3D" id="1.10.357.40">
    <property type="entry name" value="YbiA-like"/>
    <property type="match status" value="1"/>
</dbReference>
<comment type="catalytic activity">
    <reaction evidence="2">
        <text>2,5-diamino-6-hydroxy-4-(5-phosphoribosylamino)-pyrimidine + H2O = 2,5,6-triamino-4-hydroxypyrimidine + D-ribose 5-phosphate</text>
        <dbReference type="Rhea" id="RHEA:23436"/>
        <dbReference type="ChEBI" id="CHEBI:15377"/>
        <dbReference type="ChEBI" id="CHEBI:58614"/>
        <dbReference type="ChEBI" id="CHEBI:78346"/>
        <dbReference type="ChEBI" id="CHEBI:137796"/>
    </reaction>
</comment>
<feature type="domain" description="DUF7638" evidence="4">
    <location>
        <begin position="6"/>
        <end position="113"/>
    </location>
</feature>
<proteinExistence type="predicted"/>
<dbReference type="InterPro" id="IPR037238">
    <property type="entry name" value="YbiA-like_sf"/>
</dbReference>
<dbReference type="SUPFAM" id="SSF143990">
    <property type="entry name" value="YbiA-like"/>
    <property type="match status" value="1"/>
</dbReference>
<dbReference type="InterPro" id="IPR012816">
    <property type="entry name" value="NADAR"/>
</dbReference>
<evidence type="ECO:0000256" key="2">
    <source>
        <dbReference type="ARBA" id="ARBA00000751"/>
    </source>
</evidence>
<dbReference type="Pfam" id="PF08719">
    <property type="entry name" value="NADAR"/>
    <property type="match status" value="1"/>
</dbReference>
<dbReference type="RefSeq" id="WP_377507258.1">
    <property type="nucleotide sequence ID" value="NZ_JBHSQS010000004.1"/>
</dbReference>
<comment type="caution">
    <text evidence="6">The sequence shown here is derived from an EMBL/GenBank/DDBJ whole genome shotgun (WGS) entry which is preliminary data.</text>
</comment>
<feature type="domain" description="DUF7639" evidence="5">
    <location>
        <begin position="114"/>
        <end position="206"/>
    </location>
</feature>
<gene>
    <name evidence="6" type="ORF">ACFQGL_07065</name>
</gene>
<dbReference type="InterPro" id="IPR056055">
    <property type="entry name" value="DUF7638"/>
</dbReference>
<evidence type="ECO:0000313" key="7">
    <source>
        <dbReference type="Proteomes" id="UP001596226"/>
    </source>
</evidence>
<name>A0ABW1H2D8_9ACTN</name>
<organism evidence="6 7">
    <name type="scientific">Micromonospora vulcania</name>
    <dbReference type="NCBI Taxonomy" id="1441873"/>
    <lineage>
        <taxon>Bacteria</taxon>
        <taxon>Bacillati</taxon>
        <taxon>Actinomycetota</taxon>
        <taxon>Actinomycetes</taxon>
        <taxon>Micromonosporales</taxon>
        <taxon>Micromonosporaceae</taxon>
        <taxon>Micromonospora</taxon>
    </lineage>
</organism>
<comment type="catalytic activity">
    <reaction evidence="1">
        <text>5-amino-6-(5-phospho-D-ribosylamino)uracil + H2O = 5,6-diaminouracil + D-ribose 5-phosphate</text>
        <dbReference type="Rhea" id="RHEA:55020"/>
        <dbReference type="ChEBI" id="CHEBI:15377"/>
        <dbReference type="ChEBI" id="CHEBI:46252"/>
        <dbReference type="ChEBI" id="CHEBI:58453"/>
        <dbReference type="ChEBI" id="CHEBI:78346"/>
    </reaction>
</comment>
<accession>A0ABW1H2D8</accession>
<dbReference type="Pfam" id="PF24645">
    <property type="entry name" value="DUF7639"/>
    <property type="match status" value="1"/>
</dbReference>
<dbReference type="Pfam" id="PF24644">
    <property type="entry name" value="DUF7638"/>
    <property type="match status" value="1"/>
</dbReference>
<keyword evidence="7" id="KW-1185">Reference proteome</keyword>
<evidence type="ECO:0000259" key="4">
    <source>
        <dbReference type="Pfam" id="PF24644"/>
    </source>
</evidence>
<dbReference type="EMBL" id="JBHSQS010000004">
    <property type="protein sequence ID" value="MFC5923103.1"/>
    <property type="molecule type" value="Genomic_DNA"/>
</dbReference>